<keyword evidence="2" id="KW-1185">Reference proteome</keyword>
<reference evidence="1 2" key="1">
    <citation type="journal article" date="2015" name="Genome Announc.">
        <title>Complete Genome Sequence of the Novel Leech Symbiont Mucinivorans hirudinis M3T.</title>
        <authorList>
            <person name="Nelson M.C."/>
            <person name="Bomar L."/>
            <person name="Graf J."/>
        </authorList>
    </citation>
    <scope>NUCLEOTIDE SEQUENCE [LARGE SCALE GENOMIC DNA]</scope>
    <source>
        <strain evidence="2">M3</strain>
    </source>
</reference>
<dbReference type="STRING" id="1433126.BN938_0566"/>
<sequence length="50" mass="5944">MVSPHKPPLNAYRRYEKGLSDFGGSPRRHRVIYEFRVNNPALCKSKVRWE</sequence>
<name>A0A060R6H9_9BACT</name>
<evidence type="ECO:0000313" key="1">
    <source>
        <dbReference type="EMBL" id="CDN30671.1"/>
    </source>
</evidence>
<evidence type="ECO:0000313" key="2">
    <source>
        <dbReference type="Proteomes" id="UP000027616"/>
    </source>
</evidence>
<proteinExistence type="predicted"/>
<gene>
    <name evidence="1" type="ORF">BN938_0566</name>
</gene>
<dbReference type="KEGG" id="rbc:BN938_0566"/>
<protein>
    <submittedName>
        <fullName evidence="1">Uncharacterized protein</fullName>
    </submittedName>
</protein>
<dbReference type="HOGENOM" id="CLU_3119976_0_0_10"/>
<accession>A0A060R6H9</accession>
<dbReference type="EMBL" id="HG934468">
    <property type="protein sequence ID" value="CDN30671.1"/>
    <property type="molecule type" value="Genomic_DNA"/>
</dbReference>
<organism evidence="1 2">
    <name type="scientific">Mucinivorans hirudinis</name>
    <dbReference type="NCBI Taxonomy" id="1433126"/>
    <lineage>
        <taxon>Bacteria</taxon>
        <taxon>Pseudomonadati</taxon>
        <taxon>Bacteroidota</taxon>
        <taxon>Bacteroidia</taxon>
        <taxon>Bacteroidales</taxon>
        <taxon>Rikenellaceae</taxon>
        <taxon>Mucinivorans</taxon>
    </lineage>
</organism>
<dbReference type="Proteomes" id="UP000027616">
    <property type="component" value="Chromosome I"/>
</dbReference>
<dbReference type="AlphaFoldDB" id="A0A060R6H9"/>